<evidence type="ECO:0000256" key="4">
    <source>
        <dbReference type="ARBA" id="ARBA00022741"/>
    </source>
</evidence>
<evidence type="ECO:0000256" key="2">
    <source>
        <dbReference type="ARBA" id="ARBA00022679"/>
    </source>
</evidence>
<keyword evidence="2 8" id="KW-0808">Transferase</keyword>
<evidence type="ECO:0000256" key="7">
    <source>
        <dbReference type="ARBA" id="ARBA00023150"/>
    </source>
</evidence>
<evidence type="ECO:0000256" key="8">
    <source>
        <dbReference type="HAMAP-Rule" id="MF_00316"/>
    </source>
</evidence>
<dbReference type="InterPro" id="IPR013482">
    <property type="entry name" value="Molybde_CF_guanTrfase"/>
</dbReference>
<comment type="caution">
    <text evidence="10">The sequence shown here is derived from an EMBL/GenBank/DDBJ whole genome shotgun (WGS) entry which is preliminary data.</text>
</comment>
<protein>
    <recommendedName>
        <fullName evidence="8">Probable molybdenum cofactor guanylyltransferase</fullName>
        <shortName evidence="8">MoCo guanylyltransferase</shortName>
        <ecNumber evidence="8">2.7.7.77</ecNumber>
    </recommendedName>
    <alternativeName>
        <fullName evidence="8">GTP:molybdopterin guanylyltransferase</fullName>
    </alternativeName>
    <alternativeName>
        <fullName evidence="8">Mo-MPT guanylyltransferase</fullName>
    </alternativeName>
    <alternativeName>
        <fullName evidence="8">Molybdopterin guanylyltransferase</fullName>
    </alternativeName>
    <alternativeName>
        <fullName evidence="8">Molybdopterin-guanine dinucleotide synthase</fullName>
        <shortName evidence="8">MGD synthase</shortName>
    </alternativeName>
</protein>
<evidence type="ECO:0000313" key="10">
    <source>
        <dbReference type="EMBL" id="MEZ7515785.1"/>
    </source>
</evidence>
<comment type="function">
    <text evidence="8">Transfers a GMP moiety from GTP to Mo-molybdopterin (Mo-MPT) cofactor (Moco or molybdenum cofactor) to form Mo-molybdopterin guanine dinucleotide (Mo-MGD) cofactor.</text>
</comment>
<evidence type="ECO:0000259" key="9">
    <source>
        <dbReference type="Pfam" id="PF12804"/>
    </source>
</evidence>
<keyword evidence="1 8" id="KW-0963">Cytoplasm</keyword>
<feature type="binding site" evidence="8">
    <location>
        <position position="21"/>
    </location>
    <ligand>
        <name>GTP</name>
        <dbReference type="ChEBI" id="CHEBI:37565"/>
    </ligand>
</feature>
<evidence type="ECO:0000256" key="5">
    <source>
        <dbReference type="ARBA" id="ARBA00022842"/>
    </source>
</evidence>
<dbReference type="InterPro" id="IPR029044">
    <property type="entry name" value="Nucleotide-diphossugar_trans"/>
</dbReference>
<dbReference type="SUPFAM" id="SSF53448">
    <property type="entry name" value="Nucleotide-diphospho-sugar transferases"/>
    <property type="match status" value="1"/>
</dbReference>
<dbReference type="EMBL" id="JASMRN010000008">
    <property type="protein sequence ID" value="MEZ7515785.1"/>
    <property type="molecule type" value="Genomic_DNA"/>
</dbReference>
<dbReference type="GO" id="GO:0061603">
    <property type="term" value="F:molybdenum cofactor guanylyltransferase activity"/>
    <property type="evidence" value="ECO:0007669"/>
    <property type="project" value="UniProtKB-EC"/>
</dbReference>
<dbReference type="PANTHER" id="PTHR19136">
    <property type="entry name" value="MOLYBDENUM COFACTOR GUANYLYLTRANSFERASE"/>
    <property type="match status" value="1"/>
</dbReference>
<feature type="binding site" evidence="8">
    <location>
        <position position="94"/>
    </location>
    <ligand>
        <name>Mg(2+)</name>
        <dbReference type="ChEBI" id="CHEBI:18420"/>
    </ligand>
</feature>
<dbReference type="RefSeq" id="WP_371570421.1">
    <property type="nucleotide sequence ID" value="NZ_JASMRN010000008.1"/>
</dbReference>
<gene>
    <name evidence="8" type="primary">mobA</name>
    <name evidence="10" type="ORF">QO192_10895</name>
</gene>
<dbReference type="HAMAP" id="MF_00316">
    <property type="entry name" value="MobA"/>
    <property type="match status" value="1"/>
</dbReference>
<dbReference type="PANTHER" id="PTHR19136:SF81">
    <property type="entry name" value="MOLYBDENUM COFACTOR GUANYLYLTRANSFERASE"/>
    <property type="match status" value="1"/>
</dbReference>
<proteinExistence type="inferred from homology"/>
<keyword evidence="3 8" id="KW-0479">Metal-binding</keyword>
<dbReference type="Gene3D" id="3.90.550.10">
    <property type="entry name" value="Spore Coat Polysaccharide Biosynthesis Protein SpsA, Chain A"/>
    <property type="match status" value="1"/>
</dbReference>
<evidence type="ECO:0000256" key="6">
    <source>
        <dbReference type="ARBA" id="ARBA00023134"/>
    </source>
</evidence>
<feature type="domain" description="MobA-like NTP transferase" evidence="9">
    <location>
        <begin position="7"/>
        <end position="148"/>
    </location>
</feature>
<comment type="similarity">
    <text evidence="8">Belongs to the MobA family.</text>
</comment>
<evidence type="ECO:0000313" key="11">
    <source>
        <dbReference type="Proteomes" id="UP001568894"/>
    </source>
</evidence>
<evidence type="ECO:0000256" key="3">
    <source>
        <dbReference type="ARBA" id="ARBA00022723"/>
    </source>
</evidence>
<evidence type="ECO:0000256" key="1">
    <source>
        <dbReference type="ARBA" id="ARBA00022490"/>
    </source>
</evidence>
<dbReference type="EC" id="2.7.7.77" evidence="8"/>
<keyword evidence="6 8" id="KW-0342">GTP-binding</keyword>
<keyword evidence="7 8" id="KW-0501">Molybdenum cofactor biosynthesis</keyword>
<comment type="domain">
    <text evidence="8">The N-terminal domain determines nucleotide recognition and specific binding, while the C-terminal domain determines the specific binding to the target protein.</text>
</comment>
<feature type="binding site" evidence="8">
    <location>
        <position position="69"/>
    </location>
    <ligand>
        <name>GTP</name>
        <dbReference type="ChEBI" id="CHEBI:37565"/>
    </ligand>
</feature>
<organism evidence="10 11">
    <name type="scientific">Flavobacterium frigidarium</name>
    <dbReference type="NCBI Taxonomy" id="99286"/>
    <lineage>
        <taxon>Bacteria</taxon>
        <taxon>Pseudomonadati</taxon>
        <taxon>Bacteroidota</taxon>
        <taxon>Flavobacteriia</taxon>
        <taxon>Flavobacteriales</taxon>
        <taxon>Flavobacteriaceae</taxon>
        <taxon>Flavobacterium</taxon>
    </lineage>
</organism>
<dbReference type="Pfam" id="PF12804">
    <property type="entry name" value="NTP_transf_3"/>
    <property type="match status" value="1"/>
</dbReference>
<keyword evidence="11" id="KW-1185">Reference proteome</keyword>
<dbReference type="Proteomes" id="UP001568894">
    <property type="component" value="Unassembled WGS sequence"/>
</dbReference>
<comment type="catalytic activity">
    <reaction evidence="8">
        <text>Mo-molybdopterin + GTP + H(+) = Mo-molybdopterin guanine dinucleotide + diphosphate</text>
        <dbReference type="Rhea" id="RHEA:34243"/>
        <dbReference type="ChEBI" id="CHEBI:15378"/>
        <dbReference type="ChEBI" id="CHEBI:33019"/>
        <dbReference type="ChEBI" id="CHEBI:37565"/>
        <dbReference type="ChEBI" id="CHEBI:71302"/>
        <dbReference type="ChEBI" id="CHEBI:71310"/>
        <dbReference type="EC" id="2.7.7.77"/>
    </reaction>
</comment>
<feature type="binding site" evidence="8">
    <location>
        <begin position="9"/>
        <end position="11"/>
    </location>
    <ligand>
        <name>GTP</name>
        <dbReference type="ChEBI" id="CHEBI:37565"/>
    </ligand>
</feature>
<reference evidence="10 11" key="1">
    <citation type="submission" date="2023-05" db="EMBL/GenBank/DDBJ databases">
        <title>Adaptations of aquatic viruses from atmosphere-close ecosystems of the Central Arctic Ocean.</title>
        <authorList>
            <person name="Rahlff J."/>
            <person name="Holmfeldt K."/>
        </authorList>
    </citation>
    <scope>NUCLEOTIDE SEQUENCE [LARGE SCALE GENOMIC DNA]</scope>
    <source>
        <strain evidence="10 11">Arc14</strain>
    </source>
</reference>
<comment type="cofactor">
    <cofactor evidence="8">
        <name>Mg(2+)</name>
        <dbReference type="ChEBI" id="CHEBI:18420"/>
    </cofactor>
</comment>
<feature type="binding site" evidence="8">
    <location>
        <position position="94"/>
    </location>
    <ligand>
        <name>GTP</name>
        <dbReference type="ChEBI" id="CHEBI:37565"/>
    </ligand>
</feature>
<sequence length="186" mass="21052">MNDVSVAILCGGRSSRMQSEKGLVLYNGIPFIEHIIAAAKELSKDIILITNSTDYDYLPFEKRKDIEIDKGPLGGIYTALTYAKHQNCLILSCDIPLIKGSLLKLLFENENVTATVFKDTDRTHPLIGCYSKKLMTKLKVAIEKHELKMMRFLDSVDAEFITIDDHRSEQFRNINTVTALNELNNK</sequence>
<keyword evidence="4 8" id="KW-0547">Nucleotide-binding</keyword>
<dbReference type="InterPro" id="IPR025877">
    <property type="entry name" value="MobA-like_NTP_Trfase"/>
</dbReference>
<dbReference type="CDD" id="cd02503">
    <property type="entry name" value="MobA"/>
    <property type="match status" value="1"/>
</dbReference>
<keyword evidence="5 8" id="KW-0460">Magnesium</keyword>
<keyword evidence="10" id="KW-0548">Nucleotidyltransferase</keyword>
<comment type="subcellular location">
    <subcellularLocation>
        <location evidence="8">Cytoplasm</location>
    </subcellularLocation>
</comment>
<name>A0ABV4KDM7_9FLAO</name>
<accession>A0ABV4KDM7</accession>
<comment type="caution">
    <text evidence="8">Lacks conserved residue(s) required for the propagation of feature annotation.</text>
</comment>